<keyword evidence="2 8" id="KW-0963">Cytoplasm</keyword>
<dbReference type="CDD" id="cd02201">
    <property type="entry name" value="FtsZ_type1"/>
    <property type="match status" value="1"/>
</dbReference>
<gene>
    <name evidence="8 14" type="primary">ftsZ</name>
    <name evidence="14" type="ORF">IAC59_04980</name>
</gene>
<dbReference type="GO" id="GO:0051258">
    <property type="term" value="P:protein polymerization"/>
    <property type="evidence" value="ECO:0007669"/>
    <property type="project" value="UniProtKB-UniRule"/>
</dbReference>
<comment type="caution">
    <text evidence="14">The sequence shown here is derived from an EMBL/GenBank/DDBJ whole genome shotgun (WGS) entry which is preliminary data.</text>
</comment>
<protein>
    <recommendedName>
        <fullName evidence="8 9">Cell division protein FtsZ</fullName>
    </recommendedName>
</protein>
<dbReference type="HAMAP" id="MF_00909">
    <property type="entry name" value="FtsZ"/>
    <property type="match status" value="1"/>
</dbReference>
<comment type="function">
    <text evidence="8 10">Essential cell division protein that forms a contractile ring structure (Z ring) at the future cell division site. The regulation of the ring assembly controls the timing and the location of cell division. One of the functions of the FtsZ ring is to recruit other cell division proteins to the septum to produce a new cell wall between the dividing cells. Binds GTP and shows GTPase activity.</text>
</comment>
<evidence type="ECO:0000259" key="13">
    <source>
        <dbReference type="SMART" id="SM00865"/>
    </source>
</evidence>
<dbReference type="InterPro" id="IPR045061">
    <property type="entry name" value="FtsZ/CetZ"/>
</dbReference>
<feature type="domain" description="Tubulin/FtsZ GTPase" evidence="12">
    <location>
        <begin position="13"/>
        <end position="205"/>
    </location>
</feature>
<dbReference type="Proteomes" id="UP000824123">
    <property type="component" value="Unassembled WGS sequence"/>
</dbReference>
<comment type="subcellular location">
    <subcellularLocation>
        <location evidence="8">Cytoplasm</location>
    </subcellularLocation>
    <text evidence="8">Assembles at midcell at the inner surface of the cytoplasmic membrane.</text>
</comment>
<evidence type="ECO:0000256" key="9">
    <source>
        <dbReference type="NCBIfam" id="TIGR00065"/>
    </source>
</evidence>
<proteinExistence type="inferred from homology"/>
<dbReference type="InterPro" id="IPR018316">
    <property type="entry name" value="Tubulin/FtsZ_2-layer-sand-dom"/>
</dbReference>
<evidence type="ECO:0000256" key="3">
    <source>
        <dbReference type="ARBA" id="ARBA00022618"/>
    </source>
</evidence>
<dbReference type="GO" id="GO:0000917">
    <property type="term" value="P:division septum assembly"/>
    <property type="evidence" value="ECO:0007669"/>
    <property type="project" value="UniProtKB-KW"/>
</dbReference>
<dbReference type="Gene3D" id="3.30.1330.20">
    <property type="entry name" value="Tubulin/FtsZ, C-terminal domain"/>
    <property type="match status" value="1"/>
</dbReference>
<dbReference type="AlphaFoldDB" id="A0A9D1LR87"/>
<comment type="similarity">
    <text evidence="1 8 10">Belongs to the FtsZ family.</text>
</comment>
<feature type="compositionally biased region" description="Basic and acidic residues" evidence="11">
    <location>
        <begin position="430"/>
        <end position="446"/>
    </location>
</feature>
<keyword evidence="6 8" id="KW-0717">Septation</keyword>
<feature type="binding site" evidence="8">
    <location>
        <begin position="108"/>
        <end position="110"/>
    </location>
    <ligand>
        <name>GTP</name>
        <dbReference type="ChEBI" id="CHEBI:37565"/>
    </ligand>
</feature>
<evidence type="ECO:0000256" key="8">
    <source>
        <dbReference type="HAMAP-Rule" id="MF_00909"/>
    </source>
</evidence>
<evidence type="ECO:0000256" key="1">
    <source>
        <dbReference type="ARBA" id="ARBA00009690"/>
    </source>
</evidence>
<feature type="binding site" evidence="8">
    <location>
        <position position="187"/>
    </location>
    <ligand>
        <name>GTP</name>
        <dbReference type="ChEBI" id="CHEBI:37565"/>
    </ligand>
</feature>
<accession>A0A9D1LR87</accession>
<dbReference type="GO" id="GO:0005737">
    <property type="term" value="C:cytoplasm"/>
    <property type="evidence" value="ECO:0007669"/>
    <property type="project" value="UniProtKB-SubCell"/>
</dbReference>
<dbReference type="GO" id="GO:0032153">
    <property type="term" value="C:cell division site"/>
    <property type="evidence" value="ECO:0007669"/>
    <property type="project" value="UniProtKB-UniRule"/>
</dbReference>
<evidence type="ECO:0000259" key="12">
    <source>
        <dbReference type="SMART" id="SM00864"/>
    </source>
</evidence>
<keyword evidence="5 8" id="KW-0342">GTP-binding</keyword>
<sequence length="464" mass="49872">MMDHDNDINNYASIIVIGVGGAGNNAVNRMIDSGLRGVRFVAVNTDKQALMRCNAETKIQIGEKLTKGLGAGSKPEIGRKSAEESQEEIKKVIEGADLLFVTCGMGGGTGTGAAPVIAGLARAMGVLTIGVVSKPFGFEGKKRMLNADQGIAQLKTCVDTLVVVPNDKLLTVVSKATSMLDAFRIADDVLRQGIAGISDLIAVPSLINLDFADVRTVMESRGLAHMGIGVGHGEERLTQAAKLAVESPLLETSINGARAVLINITGGADMSIIDINEAVKHITAASDPDANIIFGAGIDESLEDEVRITVIATGFDKAPETADAKTEDAVAAPAEDKPAPAEEPSPEQAEILKQLRGETKPADEEPKIPTFVRAASRPPVMDSYQPMRDERDSYQRDVRPDYTRESSDYDRGDYRPAPQPRYNDNAPIFRDTDGDSGYRREPDNRRSNYNPDVPAFLRKAQNRK</sequence>
<evidence type="ECO:0000256" key="2">
    <source>
        <dbReference type="ARBA" id="ARBA00022490"/>
    </source>
</evidence>
<dbReference type="Pfam" id="PF00091">
    <property type="entry name" value="Tubulin"/>
    <property type="match status" value="1"/>
</dbReference>
<dbReference type="SUPFAM" id="SSF52490">
    <property type="entry name" value="Tubulin nucleotide-binding domain-like"/>
    <property type="match status" value="1"/>
</dbReference>
<evidence type="ECO:0000256" key="4">
    <source>
        <dbReference type="ARBA" id="ARBA00022741"/>
    </source>
</evidence>
<organism evidence="14 15">
    <name type="scientific">Candidatus Fimadaptatus faecigallinarum</name>
    <dbReference type="NCBI Taxonomy" id="2840814"/>
    <lineage>
        <taxon>Bacteria</taxon>
        <taxon>Bacillati</taxon>
        <taxon>Bacillota</taxon>
        <taxon>Clostridia</taxon>
        <taxon>Eubacteriales</taxon>
        <taxon>Candidatus Fimadaptatus</taxon>
    </lineage>
</organism>
<dbReference type="Gene3D" id="3.40.50.1440">
    <property type="entry name" value="Tubulin/FtsZ, GTPase domain"/>
    <property type="match status" value="1"/>
</dbReference>
<dbReference type="GO" id="GO:0005525">
    <property type="term" value="F:GTP binding"/>
    <property type="evidence" value="ECO:0007669"/>
    <property type="project" value="UniProtKB-UniRule"/>
</dbReference>
<keyword evidence="4 8" id="KW-0547">Nucleotide-binding</keyword>
<dbReference type="FunFam" id="3.40.50.1440:FF:000023">
    <property type="entry name" value="Cell division protein FtsZ"/>
    <property type="match status" value="1"/>
</dbReference>
<feature type="binding site" evidence="8">
    <location>
        <position position="143"/>
    </location>
    <ligand>
        <name>GTP</name>
        <dbReference type="ChEBI" id="CHEBI:37565"/>
    </ligand>
</feature>
<dbReference type="PROSITE" id="PS01134">
    <property type="entry name" value="FTSZ_1"/>
    <property type="match status" value="1"/>
</dbReference>
<dbReference type="PANTHER" id="PTHR30314:SF3">
    <property type="entry name" value="MITOCHONDRIAL DIVISION PROTEIN FSZA"/>
    <property type="match status" value="1"/>
</dbReference>
<dbReference type="PROSITE" id="PS01135">
    <property type="entry name" value="FTSZ_2"/>
    <property type="match status" value="1"/>
</dbReference>
<comment type="subunit">
    <text evidence="8">Homodimer. Polymerizes to form a dynamic ring structure in a strictly GTP-dependent manner. Interacts directly with several other division proteins.</text>
</comment>
<feature type="domain" description="Tubulin/FtsZ 2-layer sandwich" evidence="13">
    <location>
        <begin position="207"/>
        <end position="324"/>
    </location>
</feature>
<dbReference type="SMART" id="SM00865">
    <property type="entry name" value="Tubulin_C"/>
    <property type="match status" value="1"/>
</dbReference>
<feature type="region of interest" description="Disordered" evidence="11">
    <location>
        <begin position="319"/>
        <end position="464"/>
    </location>
</feature>
<dbReference type="EMBL" id="DVNK01000033">
    <property type="protein sequence ID" value="HIU46593.1"/>
    <property type="molecule type" value="Genomic_DNA"/>
</dbReference>
<dbReference type="GO" id="GO:0003924">
    <property type="term" value="F:GTPase activity"/>
    <property type="evidence" value="ECO:0007669"/>
    <property type="project" value="UniProtKB-UniRule"/>
</dbReference>
<keyword evidence="3 8" id="KW-0132">Cell division</keyword>
<evidence type="ECO:0000313" key="14">
    <source>
        <dbReference type="EMBL" id="HIU46593.1"/>
    </source>
</evidence>
<evidence type="ECO:0000256" key="5">
    <source>
        <dbReference type="ARBA" id="ARBA00023134"/>
    </source>
</evidence>
<dbReference type="InterPro" id="IPR024757">
    <property type="entry name" value="FtsZ_C"/>
</dbReference>
<feature type="compositionally biased region" description="Basic and acidic residues" evidence="11">
    <location>
        <begin position="387"/>
        <end position="414"/>
    </location>
</feature>
<evidence type="ECO:0000256" key="11">
    <source>
        <dbReference type="SAM" id="MobiDB-lite"/>
    </source>
</evidence>
<dbReference type="NCBIfam" id="TIGR00065">
    <property type="entry name" value="ftsZ"/>
    <property type="match status" value="1"/>
</dbReference>
<name>A0A9D1LR87_9FIRM</name>
<keyword evidence="7 8" id="KW-0131">Cell cycle</keyword>
<evidence type="ECO:0000256" key="6">
    <source>
        <dbReference type="ARBA" id="ARBA00023210"/>
    </source>
</evidence>
<feature type="binding site" evidence="8">
    <location>
        <position position="139"/>
    </location>
    <ligand>
        <name>GTP</name>
        <dbReference type="ChEBI" id="CHEBI:37565"/>
    </ligand>
</feature>
<dbReference type="SMART" id="SM00864">
    <property type="entry name" value="Tubulin"/>
    <property type="match status" value="1"/>
</dbReference>
<feature type="compositionally biased region" description="Basic and acidic residues" evidence="11">
    <location>
        <begin position="353"/>
        <end position="367"/>
    </location>
</feature>
<reference evidence="14" key="2">
    <citation type="journal article" date="2021" name="PeerJ">
        <title>Extensive microbial diversity within the chicken gut microbiome revealed by metagenomics and culture.</title>
        <authorList>
            <person name="Gilroy R."/>
            <person name="Ravi A."/>
            <person name="Getino M."/>
            <person name="Pursley I."/>
            <person name="Horton D.L."/>
            <person name="Alikhan N.F."/>
            <person name="Baker D."/>
            <person name="Gharbi K."/>
            <person name="Hall N."/>
            <person name="Watson M."/>
            <person name="Adriaenssens E.M."/>
            <person name="Foster-Nyarko E."/>
            <person name="Jarju S."/>
            <person name="Secka A."/>
            <person name="Antonio M."/>
            <person name="Oren A."/>
            <person name="Chaudhuri R.R."/>
            <person name="La Ragione R."/>
            <person name="Hildebrand F."/>
            <person name="Pallen M.J."/>
        </authorList>
    </citation>
    <scope>NUCLEOTIDE SEQUENCE</scope>
    <source>
        <strain evidence="14">ChiSxjej2B14-8506</strain>
    </source>
</reference>
<dbReference type="InterPro" id="IPR000158">
    <property type="entry name" value="Cell_div_FtsZ"/>
</dbReference>
<feature type="compositionally biased region" description="Basic and acidic residues" evidence="11">
    <location>
        <begin position="319"/>
        <end position="340"/>
    </location>
</feature>
<evidence type="ECO:0000256" key="7">
    <source>
        <dbReference type="ARBA" id="ARBA00023306"/>
    </source>
</evidence>
<reference evidence="14" key="1">
    <citation type="submission" date="2020-10" db="EMBL/GenBank/DDBJ databases">
        <authorList>
            <person name="Gilroy R."/>
        </authorList>
    </citation>
    <scope>NUCLEOTIDE SEQUENCE</scope>
    <source>
        <strain evidence="14">ChiSxjej2B14-8506</strain>
    </source>
</reference>
<dbReference type="InterPro" id="IPR003008">
    <property type="entry name" value="Tubulin_FtsZ_GTPase"/>
</dbReference>
<feature type="binding site" evidence="8">
    <location>
        <begin position="21"/>
        <end position="25"/>
    </location>
    <ligand>
        <name>GTP</name>
        <dbReference type="ChEBI" id="CHEBI:37565"/>
    </ligand>
</feature>
<evidence type="ECO:0000256" key="10">
    <source>
        <dbReference type="RuleBase" id="RU000631"/>
    </source>
</evidence>
<dbReference type="InterPro" id="IPR020805">
    <property type="entry name" value="Cell_div_FtsZ_CS"/>
</dbReference>
<dbReference type="GO" id="GO:0043093">
    <property type="term" value="P:FtsZ-dependent cytokinesis"/>
    <property type="evidence" value="ECO:0007669"/>
    <property type="project" value="UniProtKB-UniRule"/>
</dbReference>
<dbReference type="PRINTS" id="PR00423">
    <property type="entry name" value="CELLDVISFTSZ"/>
</dbReference>
<dbReference type="InterPro" id="IPR008280">
    <property type="entry name" value="Tub_FtsZ_C"/>
</dbReference>
<evidence type="ECO:0000313" key="15">
    <source>
        <dbReference type="Proteomes" id="UP000824123"/>
    </source>
</evidence>
<dbReference type="PANTHER" id="PTHR30314">
    <property type="entry name" value="CELL DIVISION PROTEIN FTSZ-RELATED"/>
    <property type="match status" value="1"/>
</dbReference>
<dbReference type="Pfam" id="PF12327">
    <property type="entry name" value="FtsZ_C"/>
    <property type="match status" value="1"/>
</dbReference>
<dbReference type="InterPro" id="IPR036525">
    <property type="entry name" value="Tubulin/FtsZ_GTPase_sf"/>
</dbReference>
<dbReference type="InterPro" id="IPR037103">
    <property type="entry name" value="Tubulin/FtsZ-like_C"/>
</dbReference>
<dbReference type="SUPFAM" id="SSF55307">
    <property type="entry name" value="Tubulin C-terminal domain-like"/>
    <property type="match status" value="1"/>
</dbReference>